<evidence type="ECO:0000256" key="5">
    <source>
        <dbReference type="ARBA" id="ARBA00022723"/>
    </source>
</evidence>
<dbReference type="PANTHER" id="PTHR30036:SF2">
    <property type="entry name" value="D-GALACTOSE_METHYL-GALACTOSIDE BINDING PERIPLASMIC PROTEIN MGLB"/>
    <property type="match status" value="1"/>
</dbReference>
<accession>A0A5C1QMP8</accession>
<dbReference type="PANTHER" id="PTHR30036">
    <property type="entry name" value="D-XYLOSE-BINDING PERIPLASMIC PROTEIN"/>
    <property type="match status" value="1"/>
</dbReference>
<evidence type="ECO:0000256" key="6">
    <source>
        <dbReference type="ARBA" id="ARBA00022729"/>
    </source>
</evidence>
<keyword evidence="4" id="KW-0762">Sugar transport</keyword>
<evidence type="ECO:0000256" key="7">
    <source>
        <dbReference type="ARBA" id="ARBA00022764"/>
    </source>
</evidence>
<dbReference type="Gene3D" id="3.40.50.2300">
    <property type="match status" value="2"/>
</dbReference>
<keyword evidence="8" id="KW-0106">Calcium</keyword>
<dbReference type="RefSeq" id="WP_149486866.1">
    <property type="nucleotide sequence ID" value="NZ_CP036150.1"/>
</dbReference>
<dbReference type="EMBL" id="CP036150">
    <property type="protein sequence ID" value="QEN08787.1"/>
    <property type="molecule type" value="Genomic_DNA"/>
</dbReference>
<dbReference type="Proteomes" id="UP000324209">
    <property type="component" value="Chromosome"/>
</dbReference>
<sequence length="340" mass="36513">MKKAILFTLIIMMVLPFAGLFAEGQKDKGSDSIVIGANIYNFQDNFMNGVMKPVLESYAAELGAEIQIVDSEGQQAILNNQVDIFITKGVDVLAINLVDPASAQSVIDKAKKADIPLVLFNKEGTKEAMASYDKVWYVGTDSAESGIIQGQMMVADWKANPKMDKNGDGVVQYVMLKGEPGHPDAEARTRESVKAFTDAGIKVKQLALEADPNWSTQHGNDKMAAWLTSSFGKDIELVICNNDGMGFGAITAMKAAGVRLPIYSVDALDQALTHIAEGELDGTVLNDGANQAKATIDLAVNVAKGKAPTEGTNWTLTTDGSKAVRVAYVGVTPKNYQEFR</sequence>
<dbReference type="InterPro" id="IPR044085">
    <property type="entry name" value="MglB-like_PBP1"/>
</dbReference>
<comment type="subunit">
    <text evidence="9">The ABC transporter complex is composed of one ATP-binding protein (MglA), two transmembrane proteins (MglC) and a solute-binding protein (MglB).</text>
</comment>
<protein>
    <recommendedName>
        <fullName evidence="10">D-galactose/methyl-galactoside binding periplasmic protein MglB</fullName>
    </recommendedName>
</protein>
<keyword evidence="6" id="KW-0732">Signal</keyword>
<organism evidence="12 13">
    <name type="scientific">Oceanispirochaeta crateris</name>
    <dbReference type="NCBI Taxonomy" id="2518645"/>
    <lineage>
        <taxon>Bacteria</taxon>
        <taxon>Pseudomonadati</taxon>
        <taxon>Spirochaetota</taxon>
        <taxon>Spirochaetia</taxon>
        <taxon>Spirochaetales</taxon>
        <taxon>Spirochaetaceae</taxon>
        <taxon>Oceanispirochaeta</taxon>
    </lineage>
</organism>
<gene>
    <name evidence="12" type="primary">mglB</name>
    <name evidence="12" type="ORF">EXM22_12605</name>
</gene>
<dbReference type="Pfam" id="PF13407">
    <property type="entry name" value="Peripla_BP_4"/>
    <property type="match status" value="1"/>
</dbReference>
<dbReference type="GO" id="GO:0030288">
    <property type="term" value="C:outer membrane-bounded periplasmic space"/>
    <property type="evidence" value="ECO:0007669"/>
    <property type="project" value="TreeGrafter"/>
</dbReference>
<dbReference type="InterPro" id="IPR025997">
    <property type="entry name" value="SBP_2_dom"/>
</dbReference>
<dbReference type="InterPro" id="IPR028082">
    <property type="entry name" value="Peripla_BP_I"/>
</dbReference>
<dbReference type="GO" id="GO:0030246">
    <property type="term" value="F:carbohydrate binding"/>
    <property type="evidence" value="ECO:0007669"/>
    <property type="project" value="InterPro"/>
</dbReference>
<evidence type="ECO:0000256" key="9">
    <source>
        <dbReference type="ARBA" id="ARBA00034323"/>
    </source>
</evidence>
<feature type="domain" description="Periplasmic binding protein" evidence="11">
    <location>
        <begin position="40"/>
        <end position="306"/>
    </location>
</feature>
<keyword evidence="13" id="KW-1185">Reference proteome</keyword>
<evidence type="ECO:0000256" key="3">
    <source>
        <dbReference type="ARBA" id="ARBA00022448"/>
    </source>
</evidence>
<dbReference type="CDD" id="cd01539">
    <property type="entry name" value="PBP1_GGBP"/>
    <property type="match status" value="1"/>
</dbReference>
<dbReference type="AlphaFoldDB" id="A0A5C1QMP8"/>
<keyword evidence="5" id="KW-0479">Metal-binding</keyword>
<evidence type="ECO:0000313" key="13">
    <source>
        <dbReference type="Proteomes" id="UP000324209"/>
    </source>
</evidence>
<evidence type="ECO:0000313" key="12">
    <source>
        <dbReference type="EMBL" id="QEN08787.1"/>
    </source>
</evidence>
<evidence type="ECO:0000259" key="11">
    <source>
        <dbReference type="Pfam" id="PF13407"/>
    </source>
</evidence>
<reference evidence="12 13" key="1">
    <citation type="submission" date="2019-02" db="EMBL/GenBank/DDBJ databases">
        <title>Complete Genome Sequence and Methylome Analysis of free living Spirochaetas.</title>
        <authorList>
            <person name="Fomenkov A."/>
            <person name="Dubinina G."/>
            <person name="Leshcheva N."/>
            <person name="Mikheeva N."/>
            <person name="Grabovich M."/>
            <person name="Vincze T."/>
            <person name="Roberts R.J."/>
        </authorList>
    </citation>
    <scope>NUCLEOTIDE SEQUENCE [LARGE SCALE GENOMIC DNA]</scope>
    <source>
        <strain evidence="12 13">K2</strain>
    </source>
</reference>
<dbReference type="KEGG" id="ock:EXM22_12605"/>
<keyword evidence="3" id="KW-0813">Transport</keyword>
<evidence type="ECO:0000256" key="8">
    <source>
        <dbReference type="ARBA" id="ARBA00022837"/>
    </source>
</evidence>
<comment type="subcellular location">
    <subcellularLocation>
        <location evidence="1">Cell envelope</location>
    </subcellularLocation>
</comment>
<comment type="similarity">
    <text evidence="2">Belongs to the bacterial solute-binding protein 2 family.</text>
</comment>
<dbReference type="InterPro" id="IPR050555">
    <property type="entry name" value="Bact_Solute-Bind_Prot2"/>
</dbReference>
<dbReference type="SUPFAM" id="SSF53822">
    <property type="entry name" value="Periplasmic binding protein-like I"/>
    <property type="match status" value="1"/>
</dbReference>
<dbReference type="OrthoDB" id="9769193at2"/>
<proteinExistence type="inferred from homology"/>
<name>A0A5C1QMP8_9SPIO</name>
<evidence type="ECO:0000256" key="2">
    <source>
        <dbReference type="ARBA" id="ARBA00007639"/>
    </source>
</evidence>
<dbReference type="GO" id="GO:0046872">
    <property type="term" value="F:metal ion binding"/>
    <property type="evidence" value="ECO:0007669"/>
    <property type="project" value="UniProtKB-KW"/>
</dbReference>
<keyword evidence="7" id="KW-0574">Periplasm</keyword>
<evidence type="ECO:0000256" key="10">
    <source>
        <dbReference type="ARBA" id="ARBA00034344"/>
    </source>
</evidence>
<evidence type="ECO:0000256" key="4">
    <source>
        <dbReference type="ARBA" id="ARBA00022597"/>
    </source>
</evidence>
<evidence type="ECO:0000256" key="1">
    <source>
        <dbReference type="ARBA" id="ARBA00004196"/>
    </source>
</evidence>